<evidence type="ECO:0000313" key="3">
    <source>
        <dbReference type="Proteomes" id="UP001218188"/>
    </source>
</evidence>
<dbReference type="SMART" id="SM00320">
    <property type="entry name" value="WD40"/>
    <property type="match status" value="4"/>
</dbReference>
<sequence>MNPVSPSFVVPLTFPPSESKDGQTILESSCSNSQPSVLASWDSSNDQFGPHVRAVLGCQDGTIYAFRKPRQHVKIVPQAPVELPRLSRRLSSHQPSVSSRSTSPVTSPKAPFNVVSRSRIVAGITAAQVEAPKNYVDFEDEPDKLKDMLKGRSHKERSVPPSADASPVPSVYHVKRFDGPKSLLSATNSPSHTPRTISSPTSPVTQLSFPDDSQDLALLYHIIPARPGSISAMLLLEGNSLLAVIQRSGQLSVFFTVDGTCAASVSVDSPPMQPPQGFQDGQESSHDMWLWTHLQLFDLGETSVLLASATIDANSASHGALDSPDNGILEKSRLVLFQLRASDERGPYEVVLEKLGQWYFDGPAHGVGIYQESETPCFMPSLQTVVFSVRSLQCLPRVPVPQMEPQAEESLSNNLAALPLFKAMKSRSTENLPPIENKKEPGRIVLGDERILGQLLADGLLLGLRPRSIVGRLRGISWTEATLTIFESKSAEQSFSILFSSSCLGIDKAEWTSDDSYAVVFKDRAEYYTLKSVDANNDEVYKGSAIHGRLLVQPSLLHTITAGPNDALHIVSGDEILLTKVSDDSRRTLESYSFHSAPESKQTSSVIWRASGAGRSVKQTCILPLSFDAVLTGDADGRLIQTSLASMCAAAPSTPAKVSTPAIAGEVTALHLVQNSRTREQFIVGGGDDGSIAFWAADTLALCARWTIFTAPLISVVQFRTEKQGPLRGCVLCVSRDGTIAVIVVDGFQFLYLIPGSAFPLERICLGEDNILLVYADRRARLWDVKTKEFWRSMSLEKADELVAQGGWTDVLINAGGCLPDTVIKPFSGGTLDCALTVSLDLEQFITESTTTARLISTGRDQTRAIYSALDQLKLILSTLLTPGLNTDMDNLCQQKLGVQISNVHPGFSSCGSSCLYSGNRSRDPWTISGDVSAARALSITVILRALSLFDELTDTASAVIAFYATALAGVVGPLYQPPSLVYLARRWFDSSNELRQAARLLFDASVARLPDEETNVITEHWQHHLPCLQSTADRESLPAALALFLCGHIAAERYSLISSSALTDISKSIALYLHDEKSLYRVLAIDLCSRGFHIWQHYIDAMEILRALFTLATSSRKESISTQNPGPQARLAVLQIASNNTPLFMTTLALDILNPLGVDHRKSVMQIVAFLIRKRPLVLYPNLPRLMEAVVKSLDPNSTSSREAVLDTATEILGHVVKTFPTVDFHMASQRLAVGTSEGAIVMYDLKTAIRLYVLEGHKKRITACSFSPDGRRLVTLSLEESVVLVWKVGSSFSSFFNPGAPPRQGHGGSEPFKTLSFNVGEEGNMNLAESLNLVRFEWTAERSVRLRIRESILTFST</sequence>
<dbReference type="Pfam" id="PF00400">
    <property type="entry name" value="WD40"/>
    <property type="match status" value="1"/>
</dbReference>
<feature type="region of interest" description="Disordered" evidence="1">
    <location>
        <begin position="89"/>
        <end position="110"/>
    </location>
</feature>
<feature type="compositionally biased region" description="Polar residues" evidence="1">
    <location>
        <begin position="184"/>
        <end position="206"/>
    </location>
</feature>
<dbReference type="PANTHER" id="PTHR44099">
    <property type="entry name" value="RABCONNECTIN-3B, ISOFORM A"/>
    <property type="match status" value="1"/>
</dbReference>
<feature type="compositionally biased region" description="Low complexity" evidence="1">
    <location>
        <begin position="159"/>
        <end position="169"/>
    </location>
</feature>
<protein>
    <recommendedName>
        <fullName evidence="4">WD40 repeat-like protein</fullName>
    </recommendedName>
</protein>
<keyword evidence="3" id="KW-1185">Reference proteome</keyword>
<comment type="caution">
    <text evidence="2">The sequence shown here is derived from an EMBL/GenBank/DDBJ whole genome shotgun (WGS) entry which is preliminary data.</text>
</comment>
<evidence type="ECO:0000256" key="1">
    <source>
        <dbReference type="SAM" id="MobiDB-lite"/>
    </source>
</evidence>
<dbReference type="Proteomes" id="UP001218188">
    <property type="component" value="Unassembled WGS sequence"/>
</dbReference>
<dbReference type="InterPro" id="IPR016024">
    <property type="entry name" value="ARM-type_fold"/>
</dbReference>
<dbReference type="InterPro" id="IPR036322">
    <property type="entry name" value="WD40_repeat_dom_sf"/>
</dbReference>
<feature type="compositionally biased region" description="Low complexity" evidence="1">
    <location>
        <begin position="92"/>
        <end position="108"/>
    </location>
</feature>
<dbReference type="PANTHER" id="PTHR44099:SF4">
    <property type="entry name" value="RABCONNECTIN-3B, ISOFORM A"/>
    <property type="match status" value="1"/>
</dbReference>
<proteinExistence type="predicted"/>
<dbReference type="InterPro" id="IPR015943">
    <property type="entry name" value="WD40/YVTN_repeat-like_dom_sf"/>
</dbReference>
<dbReference type="InterPro" id="IPR001680">
    <property type="entry name" value="WD40_rpt"/>
</dbReference>
<feature type="region of interest" description="Disordered" evidence="1">
    <location>
        <begin position="150"/>
        <end position="169"/>
    </location>
</feature>
<feature type="region of interest" description="Disordered" evidence="1">
    <location>
        <begin position="182"/>
        <end position="206"/>
    </location>
</feature>
<dbReference type="Gene3D" id="2.130.10.10">
    <property type="entry name" value="YVTN repeat-like/Quinoprotein amine dehydrogenase"/>
    <property type="match status" value="2"/>
</dbReference>
<evidence type="ECO:0008006" key="4">
    <source>
        <dbReference type="Google" id="ProtNLM"/>
    </source>
</evidence>
<dbReference type="GO" id="GO:0005737">
    <property type="term" value="C:cytoplasm"/>
    <property type="evidence" value="ECO:0007669"/>
    <property type="project" value="TreeGrafter"/>
</dbReference>
<reference evidence="2" key="1">
    <citation type="submission" date="2023-03" db="EMBL/GenBank/DDBJ databases">
        <title>Massive genome expansion in bonnet fungi (Mycena s.s.) driven by repeated elements and novel gene families across ecological guilds.</title>
        <authorList>
            <consortium name="Lawrence Berkeley National Laboratory"/>
            <person name="Harder C.B."/>
            <person name="Miyauchi S."/>
            <person name="Viragh M."/>
            <person name="Kuo A."/>
            <person name="Thoen E."/>
            <person name="Andreopoulos B."/>
            <person name="Lu D."/>
            <person name="Skrede I."/>
            <person name="Drula E."/>
            <person name="Henrissat B."/>
            <person name="Morin E."/>
            <person name="Kohler A."/>
            <person name="Barry K."/>
            <person name="LaButti K."/>
            <person name="Morin E."/>
            <person name="Salamov A."/>
            <person name="Lipzen A."/>
            <person name="Mereny Z."/>
            <person name="Hegedus B."/>
            <person name="Baldrian P."/>
            <person name="Stursova M."/>
            <person name="Weitz H."/>
            <person name="Taylor A."/>
            <person name="Grigoriev I.V."/>
            <person name="Nagy L.G."/>
            <person name="Martin F."/>
            <person name="Kauserud H."/>
        </authorList>
    </citation>
    <scope>NUCLEOTIDE SEQUENCE</scope>
    <source>
        <strain evidence="2">CBHHK200</strain>
    </source>
</reference>
<dbReference type="SUPFAM" id="SSF50978">
    <property type="entry name" value="WD40 repeat-like"/>
    <property type="match status" value="1"/>
</dbReference>
<evidence type="ECO:0000313" key="2">
    <source>
        <dbReference type="EMBL" id="KAJ7046463.1"/>
    </source>
</evidence>
<dbReference type="SUPFAM" id="SSF48371">
    <property type="entry name" value="ARM repeat"/>
    <property type="match status" value="1"/>
</dbReference>
<organism evidence="2 3">
    <name type="scientific">Mycena alexandri</name>
    <dbReference type="NCBI Taxonomy" id="1745969"/>
    <lineage>
        <taxon>Eukaryota</taxon>
        <taxon>Fungi</taxon>
        <taxon>Dikarya</taxon>
        <taxon>Basidiomycota</taxon>
        <taxon>Agaricomycotina</taxon>
        <taxon>Agaricomycetes</taxon>
        <taxon>Agaricomycetidae</taxon>
        <taxon>Agaricales</taxon>
        <taxon>Marasmiineae</taxon>
        <taxon>Mycenaceae</taxon>
        <taxon>Mycena</taxon>
    </lineage>
</organism>
<gene>
    <name evidence="2" type="ORF">C8F04DRAFT_1064381</name>
</gene>
<accession>A0AAD6XBN8</accession>
<dbReference type="InterPro" id="IPR049916">
    <property type="entry name" value="WDR72-like"/>
</dbReference>
<dbReference type="EMBL" id="JARJCM010000003">
    <property type="protein sequence ID" value="KAJ7046463.1"/>
    <property type="molecule type" value="Genomic_DNA"/>
</dbReference>
<name>A0AAD6XBN8_9AGAR</name>